<dbReference type="Pfam" id="PF13621">
    <property type="entry name" value="Cupin_8"/>
    <property type="match status" value="1"/>
</dbReference>
<dbReference type="InterPro" id="IPR003347">
    <property type="entry name" value="JmjC_dom"/>
</dbReference>
<evidence type="ECO:0000256" key="1">
    <source>
        <dbReference type="ARBA" id="ARBA00006801"/>
    </source>
</evidence>
<proteinExistence type="inferred from homology"/>
<dbReference type="InterPro" id="IPR050910">
    <property type="entry name" value="JMJD6_ArgDemeth/LysHydrox"/>
</dbReference>
<dbReference type="SMART" id="SM00558">
    <property type="entry name" value="JmjC"/>
    <property type="match status" value="1"/>
</dbReference>
<reference evidence="3" key="1">
    <citation type="submission" date="2022-04" db="EMBL/GenBank/DDBJ databases">
        <title>Carnegiea gigantea Genome sequencing and assembly v2.</title>
        <authorList>
            <person name="Copetti D."/>
            <person name="Sanderson M.J."/>
            <person name="Burquez A."/>
            <person name="Wojciechowski M.F."/>
        </authorList>
    </citation>
    <scope>NUCLEOTIDE SEQUENCE</scope>
    <source>
        <strain evidence="3">SGP5-SGP5p</strain>
        <tissue evidence="3">Aerial part</tissue>
    </source>
</reference>
<evidence type="ECO:0000313" key="4">
    <source>
        <dbReference type="Proteomes" id="UP001153076"/>
    </source>
</evidence>
<comment type="similarity">
    <text evidence="1">Belongs to the JARID1 histone demethylase family.</text>
</comment>
<keyword evidence="4" id="KW-1185">Reference proteome</keyword>
<dbReference type="PROSITE" id="PS51184">
    <property type="entry name" value="JMJC"/>
    <property type="match status" value="1"/>
</dbReference>
<feature type="domain" description="JmjC" evidence="2">
    <location>
        <begin position="142"/>
        <end position="313"/>
    </location>
</feature>
<dbReference type="OrthoDB" id="424465at2759"/>
<evidence type="ECO:0000313" key="3">
    <source>
        <dbReference type="EMBL" id="KAJ8449078.1"/>
    </source>
</evidence>
<dbReference type="GO" id="GO:0016706">
    <property type="term" value="F:2-oxoglutarate-dependent dioxygenase activity"/>
    <property type="evidence" value="ECO:0007669"/>
    <property type="project" value="TreeGrafter"/>
</dbReference>
<dbReference type="GO" id="GO:0045905">
    <property type="term" value="P:positive regulation of translational termination"/>
    <property type="evidence" value="ECO:0007669"/>
    <property type="project" value="TreeGrafter"/>
</dbReference>
<dbReference type="AlphaFoldDB" id="A0A9Q1KT28"/>
<dbReference type="GO" id="GO:0043565">
    <property type="term" value="F:sequence-specific DNA binding"/>
    <property type="evidence" value="ECO:0007669"/>
    <property type="project" value="TreeGrafter"/>
</dbReference>
<dbReference type="GO" id="GO:0005634">
    <property type="term" value="C:nucleus"/>
    <property type="evidence" value="ECO:0007669"/>
    <property type="project" value="TreeGrafter"/>
</dbReference>
<dbReference type="SUPFAM" id="SSF51197">
    <property type="entry name" value="Clavaminate synthase-like"/>
    <property type="match status" value="1"/>
</dbReference>
<name>A0A9Q1KT28_9CARY</name>
<sequence length="505" mass="58636">MEAQELKKGLKLGGKMERVNGKELSYTEFVARYLAKNQPVVVTGIMDDWRACKDWVDLNGHPNLRFFSTHFGKSKVQIADCGSQEFTDQRTIEMSVSEFIEYWVTLNEENKRVYHSVSGDYSDTTNHYDGKPLLYLKDWHFVKEYTEYVAYSTPLFFNDDWLNLYLDEYHMHNDPEYQEQNEVSCSDYRFVYMGPKGTWTPLHADVFRSYSWSANVCGRKLWLFLPPDQCHLVFDRYMKNSLYNIFDNVNESKFPGFKKAVWLECTQLKNEIIFVPSGWYHQVHNLEDTISINHNWFNAYNLDWVWNLLVGDYNEAKELIEDIRDICDDFEALCQRNLAANTGMNLLDFFTFITRMTFANLVQLCNHHGGCEDNSPTSCPSAHHSVLNLISIRRVALKMNSTCLVECRGSSSHVQHILEDPVFLELCSALRRRYEKLHEECHHENDDGKSLVNVPERLNSADIVGSTISNSENLISFINRILGNFLPLLDDSLVSELVEENSAVS</sequence>
<dbReference type="PANTHER" id="PTHR12480:SF6">
    <property type="entry name" value="2-OXOGLUTARATE AND IRON-DEPENDENT OXYGENASE JMJD4"/>
    <property type="match status" value="1"/>
</dbReference>
<dbReference type="GO" id="GO:0005737">
    <property type="term" value="C:cytoplasm"/>
    <property type="evidence" value="ECO:0007669"/>
    <property type="project" value="TreeGrafter"/>
</dbReference>
<dbReference type="EMBL" id="JAKOGI010000025">
    <property type="protein sequence ID" value="KAJ8449078.1"/>
    <property type="molecule type" value="Genomic_DNA"/>
</dbReference>
<organism evidence="3 4">
    <name type="scientific">Carnegiea gigantea</name>
    <dbReference type="NCBI Taxonomy" id="171969"/>
    <lineage>
        <taxon>Eukaryota</taxon>
        <taxon>Viridiplantae</taxon>
        <taxon>Streptophyta</taxon>
        <taxon>Embryophyta</taxon>
        <taxon>Tracheophyta</taxon>
        <taxon>Spermatophyta</taxon>
        <taxon>Magnoliopsida</taxon>
        <taxon>eudicotyledons</taxon>
        <taxon>Gunneridae</taxon>
        <taxon>Pentapetalae</taxon>
        <taxon>Caryophyllales</taxon>
        <taxon>Cactineae</taxon>
        <taxon>Cactaceae</taxon>
        <taxon>Cactoideae</taxon>
        <taxon>Echinocereeae</taxon>
        <taxon>Carnegiea</taxon>
    </lineage>
</organism>
<dbReference type="Gene3D" id="2.60.120.650">
    <property type="entry name" value="Cupin"/>
    <property type="match status" value="1"/>
</dbReference>
<comment type="caution">
    <text evidence="3">The sequence shown here is derived from an EMBL/GenBank/DDBJ whole genome shotgun (WGS) entry which is preliminary data.</text>
</comment>
<dbReference type="Proteomes" id="UP001153076">
    <property type="component" value="Unassembled WGS sequence"/>
</dbReference>
<evidence type="ECO:0000259" key="2">
    <source>
        <dbReference type="PROSITE" id="PS51184"/>
    </source>
</evidence>
<protein>
    <recommendedName>
        <fullName evidence="2">JmjC domain-containing protein</fullName>
    </recommendedName>
</protein>
<dbReference type="PANTHER" id="PTHR12480">
    <property type="entry name" value="ARGININE DEMETHYLASE AND LYSYL-HYDROXYLASE JMJD"/>
    <property type="match status" value="1"/>
</dbReference>
<dbReference type="InterPro" id="IPR041667">
    <property type="entry name" value="Cupin_8"/>
</dbReference>
<accession>A0A9Q1KT28</accession>
<gene>
    <name evidence="3" type="ORF">Cgig2_004133</name>
</gene>